<dbReference type="OrthoDB" id="1928at2759"/>
<dbReference type="InterPro" id="IPR049022">
    <property type="entry name" value="AMG1_III"/>
</dbReference>
<sequence length="626" mass="72229">MVERILNKSEKENCINEKNFVEEMTKVKCNELKYYGYGYLIKEESESAVLRSVVNILITCIERMSEYSTRNTEEKPTAMGIHINYCTTNYRKQTLNHLHTGNFQIKMVDVTGKYLVDKNIKSFDSAVNLDRNLSEILIFLQKEMKDKKMFFIFGTDNTEESDRLKKNIFRMFFEQLNDLNVIDGGIVSYAELFYFFRIIFIEKSSALDGYKTIEKNVLELNDFIRECNVVPYERYLYDVFSELQNLTSNNIQISIDAAHGIVRKFVEIFKENQNSYIEILETFYKDEKACGAEYVYEYKKKPKVAASNSLTGVFNMAADKLLFYKENDGKFCIFDGDAICVFLSVYVNELLKNIFDVNSTDENCMKEEENVCHSPISSASTGEIQTNKISFGVFLSDMSCMSCMDYLSQRQINFMLTSFSFREMLERSRSCEIGLVWTPTGHGTIMFSRSAIKKLKKVVSINTGNEQQSKKVTSAKILLCFSKLFNNFCTEAFSTFLVCKSTFKSHYDLNLYRQTHTRVINILINKEIEIDRNIVVRPRSLQKDINYLLNLYSGRVVLKYKKAVTEKGENVSGFFGELTVFAEAGTVEKCDILCLGIAELFYTSCQGIGEYPMISYGSDEHAHNLF</sequence>
<dbReference type="VEuPathDB" id="MicrosporidiaDB:EHP00_1410"/>
<evidence type="ECO:0000313" key="3">
    <source>
        <dbReference type="Proteomes" id="UP000192758"/>
    </source>
</evidence>
<gene>
    <name evidence="2" type="primary">PCM1</name>
    <name evidence="2" type="ORF">EHP00_1410</name>
</gene>
<reference evidence="2 3" key="1">
    <citation type="journal article" date="2017" name="Environ. Microbiol.">
        <title>Decay of the glycolytic pathway and adaptation to intranuclear parasitism within Enterocytozoonidae microsporidia.</title>
        <authorList>
            <person name="Wiredu Boakye D."/>
            <person name="Jaroenlak P."/>
            <person name="Prachumwat A."/>
            <person name="Williams T.A."/>
            <person name="Bateman K.S."/>
            <person name="Itsathitphaisarn O."/>
            <person name="Sritunyalucksana K."/>
            <person name="Paszkiewicz K.H."/>
            <person name="Moore K.A."/>
            <person name="Stentiford G.D."/>
            <person name="Williams B.A."/>
        </authorList>
    </citation>
    <scope>NUCLEOTIDE SEQUENCE [LARGE SCALE GENOMIC DNA]</scope>
    <source>
        <strain evidence="2 3">TH1</strain>
    </source>
</reference>
<dbReference type="EMBL" id="MNPJ01000017">
    <property type="protein sequence ID" value="OQS54757.1"/>
    <property type="molecule type" value="Genomic_DNA"/>
</dbReference>
<accession>A0A1W0E667</accession>
<feature type="domain" description="Phosphoacetylglucosamine mutase AMG1" evidence="1">
    <location>
        <begin position="386"/>
        <end position="502"/>
    </location>
</feature>
<proteinExistence type="predicted"/>
<organism evidence="2 3">
    <name type="scientific">Ecytonucleospora hepatopenaei</name>
    <dbReference type="NCBI Taxonomy" id="646526"/>
    <lineage>
        <taxon>Eukaryota</taxon>
        <taxon>Fungi</taxon>
        <taxon>Fungi incertae sedis</taxon>
        <taxon>Microsporidia</taxon>
        <taxon>Enterocytozoonidae</taxon>
        <taxon>Ecytonucleospora</taxon>
    </lineage>
</organism>
<comment type="caution">
    <text evidence="2">The sequence shown here is derived from an EMBL/GenBank/DDBJ whole genome shotgun (WGS) entry which is preliminary data.</text>
</comment>
<dbReference type="Proteomes" id="UP000192758">
    <property type="component" value="Unassembled WGS sequence"/>
</dbReference>
<evidence type="ECO:0000259" key="1">
    <source>
        <dbReference type="Pfam" id="PF21404"/>
    </source>
</evidence>
<protein>
    <submittedName>
        <fullName evidence="2">PCM1</fullName>
    </submittedName>
</protein>
<dbReference type="AlphaFoldDB" id="A0A1W0E667"/>
<dbReference type="STRING" id="646526.A0A1W0E667"/>
<dbReference type="PANTHER" id="PTHR45955:SF1">
    <property type="entry name" value="PHOSPHOACETYLGLUCOSAMINE MUTASE"/>
    <property type="match status" value="1"/>
</dbReference>
<dbReference type="GO" id="GO:0004610">
    <property type="term" value="F:phosphoacetylglucosamine mutase activity"/>
    <property type="evidence" value="ECO:0007669"/>
    <property type="project" value="TreeGrafter"/>
</dbReference>
<evidence type="ECO:0000313" key="2">
    <source>
        <dbReference type="EMBL" id="OQS54757.1"/>
    </source>
</evidence>
<name>A0A1W0E667_9MICR</name>
<dbReference type="Pfam" id="PF21404">
    <property type="entry name" value="AMG1_III"/>
    <property type="match status" value="1"/>
</dbReference>
<keyword evidence="3" id="KW-1185">Reference proteome</keyword>
<dbReference type="GO" id="GO:0006048">
    <property type="term" value="P:UDP-N-acetylglucosamine biosynthetic process"/>
    <property type="evidence" value="ECO:0007669"/>
    <property type="project" value="TreeGrafter"/>
</dbReference>
<dbReference type="PANTHER" id="PTHR45955">
    <property type="entry name" value="PHOSPHOACETYLGLUCOSAMINE MUTASE"/>
    <property type="match status" value="1"/>
</dbReference>